<dbReference type="InterPro" id="IPR038576">
    <property type="entry name" value="Methyltransf_Zn-bd_dom_put_sf"/>
</dbReference>
<dbReference type="Pfam" id="PF08421">
    <property type="entry name" value="Methyltransf_13"/>
    <property type="match status" value="1"/>
</dbReference>
<dbReference type="Gene3D" id="3.40.50.720">
    <property type="entry name" value="NAD(P)-binding Rossmann-like Domain"/>
    <property type="match status" value="1"/>
</dbReference>
<protein>
    <recommendedName>
        <fullName evidence="4">Methyltransferase putative zinc binding domain-containing protein</fullName>
    </recommendedName>
</protein>
<sequence length="405" mass="46913">MNSDYKTIPLCLCCKKDNQLFLDLGLQPLANNYHKLEELCEVYPLQLKYCSNCFHCQLSHAVDPEILFKTYKYVSGTSQTGLNFFKNNAKLITDYKENIGKVLDIASNDGTQLDFFKELGWETYGVDPATNLCPIALEKGHKIICDFWNENSARQLPIMDVITAQNVFAHTQYIDDFLQNCKVIMDDNSSLFIQTSQKNMIINNEFDTTYHEHISFFNTLSMKTLVERNGLFLNNISEASIHGSSYIFEIGKKLKIENNNIEDYLLDEKNKQIYNEKTYHEFNVKTQNIISNLKLEIFNYKKIGYKCIGFGAAAKGQTVLCYSNINLDYIIDENPLKIDLYSPKMNIPIVDIDYFINDSTEKIVVLILAWNFANEIKDKIRKYKGNKEIIIIEAYFPEIVFRKLL</sequence>
<organism evidence="3">
    <name type="scientific">viral metagenome</name>
    <dbReference type="NCBI Taxonomy" id="1070528"/>
    <lineage>
        <taxon>unclassified sequences</taxon>
        <taxon>metagenomes</taxon>
        <taxon>organismal metagenomes</taxon>
    </lineage>
</organism>
<dbReference type="PANTHER" id="PTHR43861">
    <property type="entry name" value="TRANS-ACONITATE 2-METHYLTRANSFERASE-RELATED"/>
    <property type="match status" value="1"/>
</dbReference>
<evidence type="ECO:0000259" key="1">
    <source>
        <dbReference type="Pfam" id="PF08421"/>
    </source>
</evidence>
<evidence type="ECO:0000259" key="2">
    <source>
        <dbReference type="Pfam" id="PF08484"/>
    </source>
</evidence>
<feature type="domain" description="C-methyltransferase" evidence="2">
    <location>
        <begin position="242"/>
        <end position="386"/>
    </location>
</feature>
<dbReference type="Pfam" id="PF08484">
    <property type="entry name" value="Methyltransf_14"/>
    <property type="match status" value="1"/>
</dbReference>
<accession>A0A6C0KN39</accession>
<dbReference type="Pfam" id="PF13489">
    <property type="entry name" value="Methyltransf_23"/>
    <property type="match status" value="1"/>
</dbReference>
<dbReference type="InterPro" id="IPR029063">
    <property type="entry name" value="SAM-dependent_MTases_sf"/>
</dbReference>
<dbReference type="EMBL" id="MN740943">
    <property type="protein sequence ID" value="QHU19029.1"/>
    <property type="molecule type" value="Genomic_DNA"/>
</dbReference>
<name>A0A6C0KN39_9ZZZZ</name>
<reference evidence="3" key="1">
    <citation type="journal article" date="2020" name="Nature">
        <title>Giant virus diversity and host interactions through global metagenomics.</title>
        <authorList>
            <person name="Schulz F."/>
            <person name="Roux S."/>
            <person name="Paez-Espino D."/>
            <person name="Jungbluth S."/>
            <person name="Walsh D.A."/>
            <person name="Denef V.J."/>
            <person name="McMahon K.D."/>
            <person name="Konstantinidis K.T."/>
            <person name="Eloe-Fadrosh E.A."/>
            <person name="Kyrpides N.C."/>
            <person name="Woyke T."/>
        </authorList>
    </citation>
    <scope>NUCLEOTIDE SEQUENCE</scope>
    <source>
        <strain evidence="3">GVMAG-S-3300013014-104</strain>
    </source>
</reference>
<dbReference type="PANTHER" id="PTHR43861:SF5">
    <property type="entry name" value="BLL5978 PROTEIN"/>
    <property type="match status" value="1"/>
</dbReference>
<dbReference type="Gene3D" id="3.40.50.150">
    <property type="entry name" value="Vaccinia Virus protein VP39"/>
    <property type="match status" value="1"/>
</dbReference>
<dbReference type="SUPFAM" id="SSF53335">
    <property type="entry name" value="S-adenosyl-L-methionine-dependent methyltransferases"/>
    <property type="match status" value="1"/>
</dbReference>
<dbReference type="InterPro" id="IPR013630">
    <property type="entry name" value="Methyltransf_Zn-bd_dom_put"/>
</dbReference>
<proteinExistence type="predicted"/>
<evidence type="ECO:0008006" key="4">
    <source>
        <dbReference type="Google" id="ProtNLM"/>
    </source>
</evidence>
<dbReference type="InterPro" id="IPR013691">
    <property type="entry name" value="MeTrfase_14"/>
</dbReference>
<evidence type="ECO:0000313" key="3">
    <source>
        <dbReference type="EMBL" id="QHU19029.1"/>
    </source>
</evidence>
<dbReference type="AlphaFoldDB" id="A0A6C0KN39"/>
<dbReference type="Gene3D" id="6.20.50.110">
    <property type="entry name" value="Methyltransferase, zinc-binding domain"/>
    <property type="match status" value="1"/>
</dbReference>
<feature type="domain" description="Methyltransferase putative zinc binding" evidence="1">
    <location>
        <begin position="11"/>
        <end position="68"/>
    </location>
</feature>